<keyword evidence="1" id="KW-0812">Transmembrane</keyword>
<accession>K5BBH5</accession>
<dbReference type="AlphaFoldDB" id="K5BBH5"/>
<keyword evidence="1" id="KW-1133">Transmembrane helix</keyword>
<evidence type="ECO:0000256" key="1">
    <source>
        <dbReference type="SAM" id="Phobius"/>
    </source>
</evidence>
<proteinExistence type="predicted"/>
<name>K5BBH5_MYCHD</name>
<gene>
    <name evidence="2" type="ORF">C731_1987</name>
</gene>
<dbReference type="EMBL" id="AMRA01000050">
    <property type="protein sequence ID" value="EKF24000.1"/>
    <property type="molecule type" value="Genomic_DNA"/>
</dbReference>
<feature type="transmembrane region" description="Helical" evidence="1">
    <location>
        <begin position="20"/>
        <end position="39"/>
    </location>
</feature>
<keyword evidence="3" id="KW-1185">Reference proteome</keyword>
<protein>
    <submittedName>
        <fullName evidence="2">Uncharacterized protein</fullName>
    </submittedName>
</protein>
<dbReference type="Proteomes" id="UP000006265">
    <property type="component" value="Unassembled WGS sequence"/>
</dbReference>
<keyword evidence="1" id="KW-0472">Membrane</keyword>
<evidence type="ECO:0000313" key="2">
    <source>
        <dbReference type="EMBL" id="EKF24000.1"/>
    </source>
</evidence>
<organism evidence="2 3">
    <name type="scientific">Mycolicibacterium hassiacum (strain DSM 44199 / CIP 105218 / JCM 12690 / 3849)</name>
    <name type="common">Mycobacterium hassiacum</name>
    <dbReference type="NCBI Taxonomy" id="1122247"/>
    <lineage>
        <taxon>Bacteria</taxon>
        <taxon>Bacillati</taxon>
        <taxon>Actinomycetota</taxon>
        <taxon>Actinomycetes</taxon>
        <taxon>Mycobacteriales</taxon>
        <taxon>Mycobacteriaceae</taxon>
        <taxon>Mycolicibacterium</taxon>
    </lineage>
</organism>
<sequence length="43" mass="4117">MLLSGGEADGGWFSSEGGVASSSVVVVQVSVLAALALGVPGRV</sequence>
<evidence type="ECO:0000313" key="3">
    <source>
        <dbReference type="Proteomes" id="UP000006265"/>
    </source>
</evidence>
<comment type="caution">
    <text evidence="2">The sequence shown here is derived from an EMBL/GenBank/DDBJ whole genome shotgun (WGS) entry which is preliminary data.</text>
</comment>
<reference evidence="2 3" key="1">
    <citation type="journal article" date="2012" name="J. Bacteriol.">
        <title>Genome sequence of Mycobacterium hassiacum DSM 44199, a rare source of heat-stable mycobacterial proteins.</title>
        <authorList>
            <person name="Tiago I."/>
            <person name="Maranha A."/>
            <person name="Mendes V."/>
            <person name="Alarico S."/>
            <person name="Moynihan P.J."/>
            <person name="Clarke A.J."/>
            <person name="Macedo-Ribeiro S."/>
            <person name="Pereira P.J."/>
            <person name="Empadinhas N."/>
        </authorList>
    </citation>
    <scope>NUCLEOTIDE SEQUENCE [LARGE SCALE GENOMIC DNA]</scope>
    <source>
        <strain evidence="3">DSM 44199 / CIP 105218 / JCM 12690 / 3849</strain>
    </source>
</reference>